<evidence type="ECO:0000256" key="2">
    <source>
        <dbReference type="SAM" id="MobiDB-lite"/>
    </source>
</evidence>
<reference evidence="4 5" key="1">
    <citation type="journal article" date="2014" name="Nat. Commun.">
        <title>Klebsormidium flaccidum genome reveals primary factors for plant terrestrial adaptation.</title>
        <authorList>
            <person name="Hori K."/>
            <person name="Maruyama F."/>
            <person name="Fujisawa T."/>
            <person name="Togashi T."/>
            <person name="Yamamoto N."/>
            <person name="Seo M."/>
            <person name="Sato S."/>
            <person name="Yamada T."/>
            <person name="Mori H."/>
            <person name="Tajima N."/>
            <person name="Moriyama T."/>
            <person name="Ikeuchi M."/>
            <person name="Watanabe M."/>
            <person name="Wada H."/>
            <person name="Kobayashi K."/>
            <person name="Saito M."/>
            <person name="Masuda T."/>
            <person name="Sasaki-Sekimoto Y."/>
            <person name="Mashiguchi K."/>
            <person name="Awai K."/>
            <person name="Shimojima M."/>
            <person name="Masuda S."/>
            <person name="Iwai M."/>
            <person name="Nobusawa T."/>
            <person name="Narise T."/>
            <person name="Kondo S."/>
            <person name="Saito H."/>
            <person name="Sato R."/>
            <person name="Murakawa M."/>
            <person name="Ihara Y."/>
            <person name="Oshima-Yamada Y."/>
            <person name="Ohtaka K."/>
            <person name="Satoh M."/>
            <person name="Sonobe K."/>
            <person name="Ishii M."/>
            <person name="Ohtani R."/>
            <person name="Kanamori-Sato M."/>
            <person name="Honoki R."/>
            <person name="Miyazaki D."/>
            <person name="Mochizuki H."/>
            <person name="Umetsu J."/>
            <person name="Higashi K."/>
            <person name="Shibata D."/>
            <person name="Kamiya Y."/>
            <person name="Sato N."/>
            <person name="Nakamura Y."/>
            <person name="Tabata S."/>
            <person name="Ida S."/>
            <person name="Kurokawa K."/>
            <person name="Ohta H."/>
        </authorList>
    </citation>
    <scope>NUCLEOTIDE SEQUENCE [LARGE SCALE GENOMIC DNA]</scope>
    <source>
        <strain evidence="4 5">NIES-2285</strain>
    </source>
</reference>
<dbReference type="AlphaFoldDB" id="A0A1Y1HRY3"/>
<organism evidence="4 5">
    <name type="scientific">Klebsormidium nitens</name>
    <name type="common">Green alga</name>
    <name type="synonym">Ulothrix nitens</name>
    <dbReference type="NCBI Taxonomy" id="105231"/>
    <lineage>
        <taxon>Eukaryota</taxon>
        <taxon>Viridiplantae</taxon>
        <taxon>Streptophyta</taxon>
        <taxon>Klebsormidiophyceae</taxon>
        <taxon>Klebsormidiales</taxon>
        <taxon>Klebsormidiaceae</taxon>
        <taxon>Klebsormidium</taxon>
    </lineage>
</organism>
<dbReference type="OMA" id="SKYVIDF"/>
<name>A0A1Y1HRY3_KLENI</name>
<keyword evidence="5" id="KW-1185">Reference proteome</keyword>
<evidence type="ECO:0000313" key="4">
    <source>
        <dbReference type="EMBL" id="GAQ79336.1"/>
    </source>
</evidence>
<dbReference type="PRINTS" id="PR01573">
    <property type="entry name" value="SUPERTUBBY"/>
</dbReference>
<dbReference type="InterPro" id="IPR000007">
    <property type="entry name" value="Tubby_C"/>
</dbReference>
<protein>
    <recommendedName>
        <fullName evidence="3">Tubby C-terminal domain-containing protein</fullName>
    </recommendedName>
</protein>
<evidence type="ECO:0000313" key="5">
    <source>
        <dbReference type="Proteomes" id="UP000054558"/>
    </source>
</evidence>
<dbReference type="PANTHER" id="PTHR16517">
    <property type="entry name" value="TUBBY-RELATED"/>
    <property type="match status" value="1"/>
</dbReference>
<dbReference type="OrthoDB" id="8775810at2759"/>
<feature type="domain" description="Tubby C-terminal" evidence="3">
    <location>
        <begin position="261"/>
        <end position="498"/>
    </location>
</feature>
<evidence type="ECO:0000259" key="3">
    <source>
        <dbReference type="Pfam" id="PF01167"/>
    </source>
</evidence>
<proteinExistence type="inferred from homology"/>
<evidence type="ECO:0000256" key="1">
    <source>
        <dbReference type="ARBA" id="ARBA00007129"/>
    </source>
</evidence>
<comment type="similarity">
    <text evidence="1">Belongs to the TUB family.</text>
</comment>
<dbReference type="PANTHER" id="PTHR16517:SF7">
    <property type="entry name" value="PROTEIN KING TUBBY"/>
    <property type="match status" value="1"/>
</dbReference>
<dbReference type="SUPFAM" id="SSF54518">
    <property type="entry name" value="Tubby C-terminal domain-like"/>
    <property type="match status" value="1"/>
</dbReference>
<dbReference type="Proteomes" id="UP000054558">
    <property type="component" value="Unassembled WGS sequence"/>
</dbReference>
<accession>A0A1Y1HRY3</accession>
<dbReference type="STRING" id="105231.A0A1Y1HRY3"/>
<dbReference type="InterPro" id="IPR025659">
    <property type="entry name" value="Tubby-like_C"/>
</dbReference>
<dbReference type="EMBL" id="DF236977">
    <property type="protein sequence ID" value="GAQ79336.1"/>
    <property type="molecule type" value="Genomic_DNA"/>
</dbReference>
<gene>
    <name evidence="4" type="ORF">KFL_000280410</name>
</gene>
<feature type="region of interest" description="Disordered" evidence="2">
    <location>
        <begin position="1"/>
        <end position="222"/>
    </location>
</feature>
<dbReference type="Pfam" id="PF01167">
    <property type="entry name" value="Tub"/>
    <property type="match status" value="1"/>
</dbReference>
<dbReference type="Gene3D" id="3.20.90.10">
    <property type="entry name" value="Tubby Protein, Chain A"/>
    <property type="match status" value="1"/>
</dbReference>
<sequence length="532" mass="58049">MEQASFRSGGSEADELDIRGDHWGAGLGSQKGSRKAAPVRPVSARSYENAAAAERGSPARGSKLGGGFGQMAPNKGVDFLTGSVTQYNNHLFDDSEGDDSPARTPSSGYVLRPPTASLQQSVAALKRKERSLSGGLAVANDSLSRTMRPGSAAGSRPLSPRSPIGEPALSSFAERRDSPPPSVPSEEGDEPYVPNLRQLDPGPRASPKKQRSDSLSPAAQEVEKELNDYGIESVYEPISPTVGIASTPSGAVDLSDVRAFLMQPGPRDKPVQCHIRREKGKKSGHPVFVLCLTEGDRFLLCAKNEPKAKTSNYVISLDRDDFNQSSANYFGKLRANFMGTEFWFYDKGADCYSQNPSSISVPSSQAEREMLGCVTYQYNVMGTRGPRKMTGVIPKLDANEHRCTFDANGKRKDQAILEKFRKKEESEKMVIMRNKPPKWNEQLGAYCLNFNGRVTHASVKNFQLVTDSDKETIILQFGKAGNDFFTMDYQYPMSALQGLKGIKIGLDEGSKVATAKTPWELEAQEAYLHSVP</sequence>